<dbReference type="SMART" id="SM00855">
    <property type="entry name" value="PGAM"/>
    <property type="match status" value="1"/>
</dbReference>
<keyword evidence="1" id="KW-0378">Hydrolase</keyword>
<evidence type="ECO:0000313" key="3">
    <source>
        <dbReference type="Proteomes" id="UP001314796"/>
    </source>
</evidence>
<dbReference type="SUPFAM" id="SSF53254">
    <property type="entry name" value="Phosphoglycerate mutase-like"/>
    <property type="match status" value="1"/>
</dbReference>
<comment type="caution">
    <text evidence="2">The sequence shown here is derived from an EMBL/GenBank/DDBJ whole genome shotgun (WGS) entry which is preliminary data.</text>
</comment>
<dbReference type="Gene3D" id="3.40.50.1240">
    <property type="entry name" value="Phosphoglycerate mutase-like"/>
    <property type="match status" value="1"/>
</dbReference>
<dbReference type="InterPro" id="IPR029033">
    <property type="entry name" value="His_PPase_superfam"/>
</dbReference>
<dbReference type="Proteomes" id="UP001314796">
    <property type="component" value="Unassembled WGS sequence"/>
</dbReference>
<protein>
    <submittedName>
        <fullName evidence="2">Broad specificity phosphatase PhoE</fullName>
    </submittedName>
</protein>
<dbReference type="InterPro" id="IPR051695">
    <property type="entry name" value="Phosphoglycerate_Mutase"/>
</dbReference>
<evidence type="ECO:0000313" key="2">
    <source>
        <dbReference type="EMBL" id="MBM7614413.1"/>
    </source>
</evidence>
<proteinExistence type="predicted"/>
<dbReference type="InterPro" id="IPR013078">
    <property type="entry name" value="His_Pase_superF_clade-1"/>
</dbReference>
<dbReference type="PIRSF" id="PIRSF000709">
    <property type="entry name" value="6PFK_2-Ptase"/>
    <property type="match status" value="1"/>
</dbReference>
<keyword evidence="3" id="KW-1185">Reference proteome</keyword>
<organism evidence="2 3">
    <name type="scientific">Alkaliphilus hydrothermalis</name>
    <dbReference type="NCBI Taxonomy" id="1482730"/>
    <lineage>
        <taxon>Bacteria</taxon>
        <taxon>Bacillati</taxon>
        <taxon>Bacillota</taxon>
        <taxon>Clostridia</taxon>
        <taxon>Peptostreptococcales</taxon>
        <taxon>Natronincolaceae</taxon>
        <taxon>Alkaliphilus</taxon>
    </lineage>
</organism>
<sequence length="196" mass="22754">MTEIYFVRHGETDDNRDHNLCGWINPSLNKEGLIQAERVAQQLKNESFDAIYTSGLKRTNETAAMILGCKHEKIQPLDTLKELNFGDFEGRKMVELEKEHPQLYQQMRDDFIGFRFPGGESLREMHHRVNKTMKELISRHDGEKILIVAHSGVIRSIMAELITGDMKKHWNFKIDHCSVSKIEAHGDFYILTKLNE</sequence>
<dbReference type="PANTHER" id="PTHR46517">
    <property type="entry name" value="FRUCTOSE-2,6-BISPHOSPHATASE TIGAR"/>
    <property type="match status" value="1"/>
</dbReference>
<gene>
    <name evidence="2" type="ORF">JOC73_000924</name>
</gene>
<dbReference type="RefSeq" id="WP_204400680.1">
    <property type="nucleotide sequence ID" value="NZ_JAFBEE010000004.1"/>
</dbReference>
<evidence type="ECO:0000256" key="1">
    <source>
        <dbReference type="ARBA" id="ARBA00022801"/>
    </source>
</evidence>
<dbReference type="PANTHER" id="PTHR46517:SF1">
    <property type="entry name" value="FRUCTOSE-2,6-BISPHOSPHATASE TIGAR"/>
    <property type="match status" value="1"/>
</dbReference>
<reference evidence="2 3" key="1">
    <citation type="submission" date="2021-01" db="EMBL/GenBank/DDBJ databases">
        <title>Genomic Encyclopedia of Type Strains, Phase IV (KMG-IV): sequencing the most valuable type-strain genomes for metagenomic binning, comparative biology and taxonomic classification.</title>
        <authorList>
            <person name="Goeker M."/>
        </authorList>
    </citation>
    <scope>NUCLEOTIDE SEQUENCE [LARGE SCALE GENOMIC DNA]</scope>
    <source>
        <strain evidence="2 3">DSM 25890</strain>
    </source>
</reference>
<dbReference type="Pfam" id="PF00300">
    <property type="entry name" value="His_Phos_1"/>
    <property type="match status" value="1"/>
</dbReference>
<name>A0ABS2NN99_9FIRM</name>
<dbReference type="CDD" id="cd07067">
    <property type="entry name" value="HP_PGM_like"/>
    <property type="match status" value="1"/>
</dbReference>
<dbReference type="EMBL" id="JAFBEE010000004">
    <property type="protein sequence ID" value="MBM7614413.1"/>
    <property type="molecule type" value="Genomic_DNA"/>
</dbReference>
<accession>A0ABS2NN99</accession>